<dbReference type="InterPro" id="IPR036041">
    <property type="entry name" value="Ribosome-inact_prot_sf"/>
</dbReference>
<dbReference type="InterPro" id="IPR001574">
    <property type="entry name" value="Ribosome_inactivat_prot"/>
</dbReference>
<dbReference type="PANTHER" id="PTHR33453">
    <property type="match status" value="1"/>
</dbReference>
<keyword evidence="1" id="KW-0378">Hydrolase</keyword>
<comment type="similarity">
    <text evidence="1">Belongs to the ribosome-inactivating protein family.</text>
</comment>
<comment type="caution">
    <text evidence="2">The sequence shown here is derived from an EMBL/GenBank/DDBJ whole genome shotgun (WGS) entry which is preliminary data.</text>
</comment>
<dbReference type="InterPro" id="IPR016139">
    <property type="entry name" value="Ribosome_inactivat_prot_sub2"/>
</dbReference>
<name>A0A7J6DVP4_CANSA</name>
<keyword evidence="1" id="KW-0611">Plant defense</keyword>
<dbReference type="EMBL" id="JAATIQ010000609">
    <property type="protein sequence ID" value="KAF4350173.1"/>
    <property type="molecule type" value="Genomic_DNA"/>
</dbReference>
<dbReference type="InterPro" id="IPR016138">
    <property type="entry name" value="Ribosome_inactivat_prot_sub1"/>
</dbReference>
<dbReference type="Gene3D" id="3.40.420.10">
    <property type="entry name" value="Ricin (A subunit), domain 1"/>
    <property type="match status" value="1"/>
</dbReference>
<dbReference type="PANTHER" id="PTHR33453:SF41">
    <property type="entry name" value="RRNA N-GLYCOSYLASE"/>
    <property type="match status" value="1"/>
</dbReference>
<dbReference type="GO" id="GO:0017148">
    <property type="term" value="P:negative regulation of translation"/>
    <property type="evidence" value="ECO:0007669"/>
    <property type="project" value="UniProtKB-KW"/>
</dbReference>
<protein>
    <recommendedName>
        <fullName evidence="1">rRNA N-glycosylase</fullName>
        <ecNumber evidence="1">3.2.2.22</ecNumber>
    </recommendedName>
</protein>
<sequence length="250" mass="28725">MQASYSTVVFNTKFNDVSVGSYQTFMQSLRRELSSGTTSYDIPLLRKESEAVKDKQFVYVRLENQSFKITFAISTLNSYVIAYQVDAEKRCYFFKEAPPEAKTSLFKKSTKRVNVNLSTNYNELGKRENVNLGFKSLDNSLEGFKRFDSENPTNELCQILIVVIQMVAEAARSKYIQQKIEWKGFEAGFFPKSDIISYENKWKNLSKAIQNSKNGSFPKIQLQNEDYSDRYVSKVAEVKNDMALLLNIAT</sequence>
<dbReference type="AlphaFoldDB" id="A0A7J6DVP4"/>
<dbReference type="Pfam" id="PF00161">
    <property type="entry name" value="RIP"/>
    <property type="match status" value="1"/>
</dbReference>
<keyword evidence="1" id="KW-0652">Protein synthesis inhibitor</keyword>
<keyword evidence="1" id="KW-0800">Toxin</keyword>
<organism evidence="2 5">
    <name type="scientific">Cannabis sativa</name>
    <name type="common">Hemp</name>
    <name type="synonym">Marijuana</name>
    <dbReference type="NCBI Taxonomy" id="3483"/>
    <lineage>
        <taxon>Eukaryota</taxon>
        <taxon>Viridiplantae</taxon>
        <taxon>Streptophyta</taxon>
        <taxon>Embryophyta</taxon>
        <taxon>Tracheophyta</taxon>
        <taxon>Spermatophyta</taxon>
        <taxon>Magnoliopsida</taxon>
        <taxon>eudicotyledons</taxon>
        <taxon>Gunneridae</taxon>
        <taxon>Pentapetalae</taxon>
        <taxon>rosids</taxon>
        <taxon>fabids</taxon>
        <taxon>Rosales</taxon>
        <taxon>Cannabaceae</taxon>
        <taxon>Cannabis</taxon>
    </lineage>
</organism>
<comment type="catalytic activity">
    <reaction evidence="1">
        <text>Endohydrolysis of the N-glycosidic bond at one specific adenosine on the 28S rRNA.</text>
        <dbReference type="EC" id="3.2.2.22"/>
    </reaction>
</comment>
<evidence type="ECO:0000256" key="1">
    <source>
        <dbReference type="RuleBase" id="RU004915"/>
    </source>
</evidence>
<dbReference type="Gene3D" id="4.10.470.10">
    <property type="entry name" value="Ricin (A Subunit), domain 2"/>
    <property type="match status" value="1"/>
</dbReference>
<dbReference type="SUPFAM" id="SSF56371">
    <property type="entry name" value="Ribosome inactivating proteins (RIP)"/>
    <property type="match status" value="1"/>
</dbReference>
<dbReference type="GO" id="GO:0030598">
    <property type="term" value="F:rRNA N-glycosylase activity"/>
    <property type="evidence" value="ECO:0007669"/>
    <property type="project" value="UniProtKB-EC"/>
</dbReference>
<dbReference type="InterPro" id="IPR017989">
    <property type="entry name" value="Ribosome_inactivat_1/2"/>
</dbReference>
<dbReference type="GO" id="GO:0006952">
    <property type="term" value="P:defense response"/>
    <property type="evidence" value="ECO:0007669"/>
    <property type="project" value="UniProtKB-KW"/>
</dbReference>
<evidence type="ECO:0000313" key="5">
    <source>
        <dbReference type="Proteomes" id="UP000583929"/>
    </source>
</evidence>
<dbReference type="OrthoDB" id="1704365at2759"/>
<accession>A0A7J6DVP4</accession>
<reference evidence="2 5" key="1">
    <citation type="journal article" date="2020" name="bioRxiv">
        <title>Sequence and annotation of 42 cannabis genomes reveals extensive copy number variation in cannabinoid synthesis and pathogen resistance genes.</title>
        <authorList>
            <person name="Mckernan K.J."/>
            <person name="Helbert Y."/>
            <person name="Kane L.T."/>
            <person name="Ebling H."/>
            <person name="Zhang L."/>
            <person name="Liu B."/>
            <person name="Eaton Z."/>
            <person name="Mclaughlin S."/>
            <person name="Kingan S."/>
            <person name="Baybayan P."/>
            <person name="Concepcion G."/>
            <person name="Jordan M."/>
            <person name="Riva A."/>
            <person name="Barbazuk W."/>
            <person name="Harkins T."/>
        </authorList>
    </citation>
    <scope>NUCLEOTIDE SEQUENCE [LARGE SCALE GENOMIC DNA]</scope>
    <source>
        <strain evidence="5">cv. Jamaican Lion 4</strain>
        <strain evidence="2">Father</strain>
        <tissue evidence="2">Leaf</tissue>
    </source>
</reference>
<gene>
    <name evidence="3" type="ORF">G4B88_000564</name>
    <name evidence="2" type="ORF">G4B88_019302</name>
    <name evidence="4" type="ORF">G4B88_031427</name>
</gene>
<dbReference type="EC" id="3.2.2.22" evidence="1"/>
<dbReference type="EMBL" id="JAATIQ010000337">
    <property type="protein sequence ID" value="KAF4360933.1"/>
    <property type="molecule type" value="Genomic_DNA"/>
</dbReference>
<proteinExistence type="inferred from homology"/>
<dbReference type="PRINTS" id="PR00396">
    <property type="entry name" value="SHIGARICIN"/>
</dbReference>
<dbReference type="Proteomes" id="UP000583929">
    <property type="component" value="Unassembled WGS sequence"/>
</dbReference>
<evidence type="ECO:0000313" key="4">
    <source>
        <dbReference type="EMBL" id="KAF4366058.1"/>
    </source>
</evidence>
<evidence type="ECO:0000313" key="3">
    <source>
        <dbReference type="EMBL" id="KAF4360933.1"/>
    </source>
</evidence>
<dbReference type="GO" id="GO:0090729">
    <property type="term" value="F:toxin activity"/>
    <property type="evidence" value="ECO:0007669"/>
    <property type="project" value="UniProtKB-KW"/>
</dbReference>
<evidence type="ECO:0000313" key="2">
    <source>
        <dbReference type="EMBL" id="KAF4350173.1"/>
    </source>
</evidence>
<dbReference type="EMBL" id="JAATIQ010000266">
    <property type="protein sequence ID" value="KAF4366058.1"/>
    <property type="molecule type" value="Genomic_DNA"/>
</dbReference>
<keyword evidence="5" id="KW-1185">Reference proteome</keyword>